<keyword evidence="1" id="KW-1133">Transmembrane helix</keyword>
<comment type="caution">
    <text evidence="2">The sequence shown here is derived from an EMBL/GenBank/DDBJ whole genome shotgun (WGS) entry which is preliminary data.</text>
</comment>
<evidence type="ECO:0000313" key="3">
    <source>
        <dbReference type="Proteomes" id="UP000231912"/>
    </source>
</evidence>
<gene>
    <name evidence="2" type="ORF">CH371_13485</name>
</gene>
<name>A0A2M9ZAF7_9LEPT</name>
<protein>
    <submittedName>
        <fullName evidence="2">Uncharacterized protein</fullName>
    </submittedName>
</protein>
<keyword evidence="1" id="KW-0812">Transmembrane</keyword>
<dbReference type="RefSeq" id="WP_100759359.1">
    <property type="nucleotide sequence ID" value="NZ_NPDT01000005.1"/>
</dbReference>
<feature type="transmembrane region" description="Helical" evidence="1">
    <location>
        <begin position="20"/>
        <end position="36"/>
    </location>
</feature>
<evidence type="ECO:0000256" key="1">
    <source>
        <dbReference type="SAM" id="Phobius"/>
    </source>
</evidence>
<reference evidence="2 3" key="1">
    <citation type="submission" date="2017-07" db="EMBL/GenBank/DDBJ databases">
        <title>Leptospira spp. isolated from tropical soils.</title>
        <authorList>
            <person name="Thibeaux R."/>
            <person name="Iraola G."/>
            <person name="Ferres I."/>
            <person name="Bierque E."/>
            <person name="Girault D."/>
            <person name="Soupe-Gilbert M.-E."/>
            <person name="Picardeau M."/>
            <person name="Goarant C."/>
        </authorList>
    </citation>
    <scope>NUCLEOTIDE SEQUENCE [LARGE SCALE GENOMIC DNA]</scope>
    <source>
        <strain evidence="2 3">FH2-C-A2</strain>
    </source>
</reference>
<sequence>MKIQGVGLIQPDKSGIRRGLSLWLVLTFLGAIYLHSGHIHARDFAPGGIQNKQIEHSFSEECVVCSQGSSIQADREKSEPVLADPELLSGKIDQYTSILLEILLFHFHKGRSPPVLS</sequence>
<keyword evidence="1" id="KW-0472">Membrane</keyword>
<accession>A0A2M9ZAF7</accession>
<dbReference type="EMBL" id="NPDT01000005">
    <property type="protein sequence ID" value="PJZ65400.1"/>
    <property type="molecule type" value="Genomic_DNA"/>
</dbReference>
<proteinExistence type="predicted"/>
<dbReference type="AlphaFoldDB" id="A0A2M9ZAF7"/>
<evidence type="ECO:0000313" key="2">
    <source>
        <dbReference type="EMBL" id="PJZ65400.1"/>
    </source>
</evidence>
<organism evidence="2 3">
    <name type="scientific">Leptospira wolffii</name>
    <dbReference type="NCBI Taxonomy" id="409998"/>
    <lineage>
        <taxon>Bacteria</taxon>
        <taxon>Pseudomonadati</taxon>
        <taxon>Spirochaetota</taxon>
        <taxon>Spirochaetia</taxon>
        <taxon>Leptospirales</taxon>
        <taxon>Leptospiraceae</taxon>
        <taxon>Leptospira</taxon>
    </lineage>
</organism>
<dbReference type="Proteomes" id="UP000231912">
    <property type="component" value="Unassembled WGS sequence"/>
</dbReference>